<evidence type="ECO:0000259" key="3">
    <source>
        <dbReference type="Pfam" id="PF07833"/>
    </source>
</evidence>
<feature type="chain" id="PRO_5009180712" description="Copper amine oxidase-like N-terminal domain-containing protein" evidence="2">
    <location>
        <begin position="25"/>
        <end position="332"/>
    </location>
</feature>
<evidence type="ECO:0000313" key="4">
    <source>
        <dbReference type="EMBL" id="OEH85277.1"/>
    </source>
</evidence>
<keyword evidence="1" id="KW-0175">Coiled coil</keyword>
<feature type="domain" description="Copper amine oxidase-like N-terminal" evidence="3">
    <location>
        <begin position="195"/>
        <end position="299"/>
    </location>
</feature>
<sequence length="332" mass="36687">MGKFVKVIALSTVLTFVSGSMVTANPVQDTIKGNSTRVVESQTNDAKGNRPAIAKEREGELQKQYLSAMQKLRAFAVSIKDAKLKAETIKEIQNIHITKDTIENKLARIPTLEAKIRERIARLPGVQPLASSEVEELREKLDKAAKIKEELGVEKALELRKKLADRKVALAAQKELKQEQKQALRARDVKDRLYIKGATMKFDVPPVIREGRTLVPVRAITEGLGAKVDWNPATKTITITKDDKVIVLVLGSATVTVNGVPATIDVPAQVTNNRTIVPIRFISEILKVSVEYDNETGDIDIGLDTLDNLELLEETEAVQELNDLIEEVEATI</sequence>
<feature type="coiled-coil region" evidence="1">
    <location>
        <begin position="134"/>
        <end position="187"/>
    </location>
</feature>
<evidence type="ECO:0000256" key="1">
    <source>
        <dbReference type="SAM" id="Coils"/>
    </source>
</evidence>
<dbReference type="Proteomes" id="UP000095255">
    <property type="component" value="Unassembled WGS sequence"/>
</dbReference>
<feature type="signal peptide" evidence="2">
    <location>
        <begin position="1"/>
        <end position="24"/>
    </location>
</feature>
<name>A0A1E5L555_9FIRM</name>
<dbReference type="SUPFAM" id="SSF55383">
    <property type="entry name" value="Copper amine oxidase, domain N"/>
    <property type="match status" value="1"/>
</dbReference>
<evidence type="ECO:0000256" key="2">
    <source>
        <dbReference type="SAM" id="SignalP"/>
    </source>
</evidence>
<keyword evidence="2" id="KW-0732">Signal</keyword>
<comment type="caution">
    <text evidence="4">The sequence shown here is derived from an EMBL/GenBank/DDBJ whole genome shotgun (WGS) entry which is preliminary data.</text>
</comment>
<dbReference type="RefSeq" id="WP_069702102.1">
    <property type="nucleotide sequence ID" value="NZ_MJAT01000022.1"/>
</dbReference>
<proteinExistence type="predicted"/>
<dbReference type="OrthoDB" id="2665331at2"/>
<evidence type="ECO:0000313" key="5">
    <source>
        <dbReference type="Proteomes" id="UP000095255"/>
    </source>
</evidence>
<dbReference type="EMBL" id="MJAT01000022">
    <property type="protein sequence ID" value="OEH85277.1"/>
    <property type="molecule type" value="Genomic_DNA"/>
</dbReference>
<protein>
    <recommendedName>
        <fullName evidence="3">Copper amine oxidase-like N-terminal domain-containing protein</fullName>
    </recommendedName>
</protein>
<gene>
    <name evidence="4" type="ORF">BHU72_04055</name>
</gene>
<reference evidence="4 5" key="1">
    <citation type="submission" date="2016-09" db="EMBL/GenBank/DDBJ databases">
        <title>Desulfuribacillus arsenicus sp. nov., an obligately anaerobic, dissimilatory arsenic- and antimonate-reducing bacterium isolated from anoxic sediments.</title>
        <authorList>
            <person name="Abin C.A."/>
            <person name="Hollibaugh J.T."/>
        </authorList>
    </citation>
    <scope>NUCLEOTIDE SEQUENCE [LARGE SCALE GENOMIC DNA]</scope>
    <source>
        <strain evidence="4 5">MLFW-2</strain>
    </source>
</reference>
<keyword evidence="5" id="KW-1185">Reference proteome</keyword>
<dbReference type="AlphaFoldDB" id="A0A1E5L555"/>
<dbReference type="InterPro" id="IPR012854">
    <property type="entry name" value="Cu_amine_oxidase-like_N"/>
</dbReference>
<accession>A0A1E5L555</accession>
<dbReference type="Gene3D" id="3.30.457.10">
    <property type="entry name" value="Copper amine oxidase-like, N-terminal domain"/>
    <property type="match status" value="1"/>
</dbReference>
<dbReference type="InterPro" id="IPR036582">
    <property type="entry name" value="Mao_N_sf"/>
</dbReference>
<organism evidence="4 5">
    <name type="scientific">Desulfuribacillus stibiiarsenatis</name>
    <dbReference type="NCBI Taxonomy" id="1390249"/>
    <lineage>
        <taxon>Bacteria</taxon>
        <taxon>Bacillati</taxon>
        <taxon>Bacillota</taxon>
        <taxon>Desulfuribacillia</taxon>
        <taxon>Desulfuribacillales</taxon>
        <taxon>Desulfuribacillaceae</taxon>
        <taxon>Desulfuribacillus</taxon>
    </lineage>
</organism>
<dbReference type="Pfam" id="PF07833">
    <property type="entry name" value="Cu_amine_oxidN1"/>
    <property type="match status" value="1"/>
</dbReference>
<dbReference type="STRING" id="1390249.BHU72_04055"/>